<dbReference type="eggNOG" id="KOG3098">
    <property type="taxonomic scope" value="Eukaryota"/>
</dbReference>
<feature type="transmembrane region" description="Helical" evidence="5">
    <location>
        <begin position="29"/>
        <end position="49"/>
    </location>
</feature>
<dbReference type="EMBL" id="GL629765">
    <property type="protein sequence ID" value="EFX04382.1"/>
    <property type="molecule type" value="Genomic_DNA"/>
</dbReference>
<feature type="transmembrane region" description="Helical" evidence="5">
    <location>
        <begin position="326"/>
        <end position="347"/>
    </location>
</feature>
<dbReference type="OrthoDB" id="196103at2759"/>
<dbReference type="AlphaFoldDB" id="F0XE21"/>
<dbReference type="RefSeq" id="XP_014173864.1">
    <property type="nucleotide sequence ID" value="XM_014318389.1"/>
</dbReference>
<dbReference type="GO" id="GO:0016020">
    <property type="term" value="C:membrane"/>
    <property type="evidence" value="ECO:0007669"/>
    <property type="project" value="UniProtKB-SubCell"/>
</dbReference>
<dbReference type="GeneID" id="25974175"/>
<feature type="transmembrane region" description="Helical" evidence="5">
    <location>
        <begin position="285"/>
        <end position="306"/>
    </location>
</feature>
<sequence>MARIVVAHAFDVEPPKDQQHPVKWYRSTFYNLTILGLCNFMAPGIWGAMNSLGAGGAESPALVNTANALTFCLMVLSCYYSGAIVHYIGIKYALVIGTIGYAPFAAGLYTNNRFDNKWLVLLGAALCGLSAGIFWMAEAAIAISYPEPWNKGKALGYWLTYRLCGQILGGAINLGINANNDKAGKVSYHVYEVFIALQAAGPFVAFFLNKPEQVQRRDGRKVNLDMTESPWKQVKRTTRLFFSKKFLLVVFWIGQAAIFQRPSILHTLTHFLDRSSISLRLRTRWAFWTIVVLQGAWWTWITVMVARYRHEKPTLDWNDGGFGAGFGVYVMLTIGFQVNYLFLYFIVTNLAVFEYDVVHFAALLRGTESAWQAISYGLTSLTIFGEVGGVYFNFALWAVAVLPAWLVLRHFGSDQLHEEVSKEPETDHEAVLEESVKAEKEKVVDVAATNAD</sequence>
<evidence type="ECO:0000256" key="5">
    <source>
        <dbReference type="SAM" id="Phobius"/>
    </source>
</evidence>
<protein>
    <submittedName>
        <fullName evidence="6">Duf895 domain protein membrane protein</fullName>
    </submittedName>
</protein>
<evidence type="ECO:0000313" key="7">
    <source>
        <dbReference type="Proteomes" id="UP000007796"/>
    </source>
</evidence>
<feature type="transmembrane region" description="Helical" evidence="5">
    <location>
        <begin position="118"/>
        <end position="143"/>
    </location>
</feature>
<keyword evidence="3 5" id="KW-1133">Transmembrane helix</keyword>
<dbReference type="HOGENOM" id="CLU_030884_2_0_1"/>
<dbReference type="SUPFAM" id="SSF103473">
    <property type="entry name" value="MFS general substrate transporter"/>
    <property type="match status" value="1"/>
</dbReference>
<dbReference type="InterPro" id="IPR051617">
    <property type="entry name" value="UNC-93-like_regulator"/>
</dbReference>
<accession>F0XE21</accession>
<gene>
    <name evidence="6" type="ORF">CMQ_1310</name>
</gene>
<evidence type="ECO:0000256" key="1">
    <source>
        <dbReference type="ARBA" id="ARBA00004141"/>
    </source>
</evidence>
<dbReference type="InterPro" id="IPR010291">
    <property type="entry name" value="Ion_channel_UNC-93"/>
</dbReference>
<evidence type="ECO:0000256" key="4">
    <source>
        <dbReference type="ARBA" id="ARBA00023136"/>
    </source>
</evidence>
<dbReference type="Proteomes" id="UP000007796">
    <property type="component" value="Unassembled WGS sequence"/>
</dbReference>
<proteinExistence type="predicted"/>
<feature type="transmembrane region" description="Helical" evidence="5">
    <location>
        <begin position="390"/>
        <end position="408"/>
    </location>
</feature>
<dbReference type="PANTHER" id="PTHR23294">
    <property type="entry name" value="ET TRANSLATION PRODUCT-RELATED"/>
    <property type="match status" value="1"/>
</dbReference>
<evidence type="ECO:0000256" key="2">
    <source>
        <dbReference type="ARBA" id="ARBA00022692"/>
    </source>
</evidence>
<reference evidence="6 7" key="1">
    <citation type="journal article" date="2011" name="Proc. Natl. Acad. Sci. U.S.A.">
        <title>Genome and transcriptome analyses of the mountain pine beetle-fungal symbiont Grosmannia clavigera, a lodgepole pine pathogen.</title>
        <authorList>
            <person name="DiGuistini S."/>
            <person name="Wang Y."/>
            <person name="Liao N.Y."/>
            <person name="Taylor G."/>
            <person name="Tanguay P."/>
            <person name="Feau N."/>
            <person name="Henrissat B."/>
            <person name="Chan S.K."/>
            <person name="Hesse-Orce U."/>
            <person name="Alamouti S.M."/>
            <person name="Tsui C.K.M."/>
            <person name="Docking R.T."/>
            <person name="Levasseur A."/>
            <person name="Haridas S."/>
            <person name="Robertson G."/>
            <person name="Birol I."/>
            <person name="Holt R.A."/>
            <person name="Marra M.A."/>
            <person name="Hamelin R.C."/>
            <person name="Hirst M."/>
            <person name="Jones S.J.M."/>
            <person name="Bohlmann J."/>
            <person name="Breuil C."/>
        </authorList>
    </citation>
    <scope>NUCLEOTIDE SEQUENCE [LARGE SCALE GENOMIC DNA]</scope>
    <source>
        <strain evidence="7">kw1407 / UAMH 11150</strain>
    </source>
</reference>
<feature type="transmembrane region" description="Helical" evidence="5">
    <location>
        <begin position="155"/>
        <end position="176"/>
    </location>
</feature>
<dbReference type="PANTHER" id="PTHR23294:SF19">
    <property type="entry name" value="DUF895 DOMAIN MEMBRANE PROTEIN-RELATED"/>
    <property type="match status" value="1"/>
</dbReference>
<comment type="subcellular location">
    <subcellularLocation>
        <location evidence="1">Membrane</location>
        <topology evidence="1">Multi-pass membrane protein</topology>
    </subcellularLocation>
</comment>
<evidence type="ECO:0000313" key="6">
    <source>
        <dbReference type="EMBL" id="EFX04382.1"/>
    </source>
</evidence>
<feature type="transmembrane region" description="Helical" evidence="5">
    <location>
        <begin position="61"/>
        <end position="80"/>
    </location>
</feature>
<evidence type="ECO:0000256" key="3">
    <source>
        <dbReference type="ARBA" id="ARBA00022989"/>
    </source>
</evidence>
<organism evidence="7">
    <name type="scientific">Grosmannia clavigera (strain kw1407 / UAMH 11150)</name>
    <name type="common">Blue stain fungus</name>
    <name type="synonym">Graphiocladiella clavigera</name>
    <dbReference type="NCBI Taxonomy" id="655863"/>
    <lineage>
        <taxon>Eukaryota</taxon>
        <taxon>Fungi</taxon>
        <taxon>Dikarya</taxon>
        <taxon>Ascomycota</taxon>
        <taxon>Pezizomycotina</taxon>
        <taxon>Sordariomycetes</taxon>
        <taxon>Sordariomycetidae</taxon>
        <taxon>Ophiostomatales</taxon>
        <taxon>Ophiostomataceae</taxon>
        <taxon>Leptographium</taxon>
    </lineage>
</organism>
<keyword evidence="2 5" id="KW-0812">Transmembrane</keyword>
<feature type="transmembrane region" description="Helical" evidence="5">
    <location>
        <begin position="188"/>
        <end position="208"/>
    </location>
</feature>
<dbReference type="Gene3D" id="1.20.1250.20">
    <property type="entry name" value="MFS general substrate transporter like domains"/>
    <property type="match status" value="1"/>
</dbReference>
<dbReference type="InParanoid" id="F0XE21"/>
<feature type="transmembrane region" description="Helical" evidence="5">
    <location>
        <begin position="92"/>
        <end position="112"/>
    </location>
</feature>
<feature type="transmembrane region" description="Helical" evidence="5">
    <location>
        <begin position="246"/>
        <end position="265"/>
    </location>
</feature>
<keyword evidence="7" id="KW-1185">Reference proteome</keyword>
<name>F0XE21_GROCL</name>
<dbReference type="InterPro" id="IPR036259">
    <property type="entry name" value="MFS_trans_sf"/>
</dbReference>
<keyword evidence="4 5" id="KW-0472">Membrane</keyword>
<dbReference type="Pfam" id="PF05978">
    <property type="entry name" value="UNC-93"/>
    <property type="match status" value="1"/>
</dbReference>